<dbReference type="EMBL" id="RKMF01000014">
    <property type="protein sequence ID" value="ROZ62173.1"/>
    <property type="molecule type" value="Genomic_DNA"/>
</dbReference>
<feature type="domain" description="Acyl-CoA oxidase/dehydrogenase middle" evidence="7">
    <location>
        <begin position="143"/>
        <end position="236"/>
    </location>
</feature>
<dbReference type="Gene3D" id="2.40.110.10">
    <property type="entry name" value="Butyryl-CoA Dehydrogenase, subunit A, domain 2"/>
    <property type="match status" value="1"/>
</dbReference>
<dbReference type="Pfam" id="PF02770">
    <property type="entry name" value="Acyl-CoA_dh_M"/>
    <property type="match status" value="1"/>
</dbReference>
<evidence type="ECO:0000256" key="5">
    <source>
        <dbReference type="RuleBase" id="RU362125"/>
    </source>
</evidence>
<evidence type="ECO:0000259" key="6">
    <source>
        <dbReference type="Pfam" id="PF00441"/>
    </source>
</evidence>
<dbReference type="InterPro" id="IPR013786">
    <property type="entry name" value="AcylCoA_DH/ox_N"/>
</dbReference>
<dbReference type="OrthoDB" id="9770681at2"/>
<dbReference type="SUPFAM" id="SSF56645">
    <property type="entry name" value="Acyl-CoA dehydrogenase NM domain-like"/>
    <property type="match status" value="1"/>
</dbReference>
<dbReference type="InterPro" id="IPR009100">
    <property type="entry name" value="AcylCoA_DH/oxidase_NM_dom_sf"/>
</dbReference>
<dbReference type="PANTHER" id="PTHR43188">
    <property type="entry name" value="ACYL-COENZYME A OXIDASE"/>
    <property type="match status" value="1"/>
</dbReference>
<keyword evidence="3 5" id="KW-0285">Flavoprotein</keyword>
<protein>
    <submittedName>
        <fullName evidence="9">Acyl-CoA dehydrogenase</fullName>
    </submittedName>
</protein>
<evidence type="ECO:0000256" key="1">
    <source>
        <dbReference type="ARBA" id="ARBA00001974"/>
    </source>
</evidence>
<dbReference type="SUPFAM" id="SSF47203">
    <property type="entry name" value="Acyl-CoA dehydrogenase C-terminal domain-like"/>
    <property type="match status" value="1"/>
</dbReference>
<feature type="domain" description="Acyl-CoA dehydrogenase/oxidase C-terminal" evidence="6">
    <location>
        <begin position="247"/>
        <end position="395"/>
    </location>
</feature>
<dbReference type="InterPro" id="IPR036250">
    <property type="entry name" value="AcylCo_DH-like_C"/>
</dbReference>
<keyword evidence="10" id="KW-1185">Reference proteome</keyword>
<dbReference type="Gene3D" id="1.20.140.10">
    <property type="entry name" value="Butyryl-CoA Dehydrogenase, subunit A, domain 3"/>
    <property type="match status" value="1"/>
</dbReference>
<dbReference type="InterPro" id="IPR037069">
    <property type="entry name" value="AcylCoA_DH/ox_N_sf"/>
</dbReference>
<dbReference type="Pfam" id="PF00441">
    <property type="entry name" value="Acyl-CoA_dh_1"/>
    <property type="match status" value="1"/>
</dbReference>
<sequence>MTPVMRGESPAVERQVGVAQPDVDLFHYEHLLDDDERNHLHVLRSILREEVRPQVGEFWDREEFPFDLLPTLARAGLGNLVLGGHSRLFIGLAYAEIARADISLSALVGIHNELVLGLVNELGSEDQKARWLEPLKTFEAIGCFALTEPDHGSDIAGGLETTAERDGDEWVLTGRKRWIGAGTFADFAIVWAKDTTDGQAKAFIVETDRPGWSATKIHRKMGLRIMQNADIELDGVRIPGENLMPGGDGFAAANVKLRDSRAWVGWQGAGAQMAAFEIARDYALQRRQFDRPLAKFQLVQGDLAKIMSNLSSSMALMVRLAQLQEGGTFDMVHAALAKATSTAAARESAALARNILGGNGVLHDYEISKIMNDVEILYTYEGTHEINSLIVGRAVTGQSAFV</sequence>
<reference evidence="9 10" key="1">
    <citation type="submission" date="2018-10" db="EMBL/GenBank/DDBJ databases">
        <title>Kocuria sp. M5W7-7, whole genome shotgun sequence.</title>
        <authorList>
            <person name="Tuo L."/>
        </authorList>
    </citation>
    <scope>NUCLEOTIDE SEQUENCE [LARGE SCALE GENOMIC DNA]</scope>
    <source>
        <strain evidence="9 10">M5W7-7</strain>
    </source>
</reference>
<dbReference type="PANTHER" id="PTHR43188:SF1">
    <property type="entry name" value="ACYL-COA DEHYDROGENASE"/>
    <property type="match status" value="1"/>
</dbReference>
<dbReference type="RefSeq" id="WP_123825996.1">
    <property type="nucleotide sequence ID" value="NZ_RKMF01000014.1"/>
</dbReference>
<evidence type="ECO:0000313" key="10">
    <source>
        <dbReference type="Proteomes" id="UP000270616"/>
    </source>
</evidence>
<dbReference type="Gene3D" id="1.10.540.10">
    <property type="entry name" value="Acyl-CoA dehydrogenase/oxidase, N-terminal domain"/>
    <property type="match status" value="1"/>
</dbReference>
<keyword evidence="4 5" id="KW-0274">FAD</keyword>
<keyword evidence="5" id="KW-0560">Oxidoreductase</keyword>
<evidence type="ECO:0000256" key="3">
    <source>
        <dbReference type="ARBA" id="ARBA00022630"/>
    </source>
</evidence>
<accession>A0A3N3ZRJ8</accession>
<dbReference type="InterPro" id="IPR046373">
    <property type="entry name" value="Acyl-CoA_Oxase/DH_mid-dom_sf"/>
</dbReference>
<dbReference type="AlphaFoldDB" id="A0A3N3ZRJ8"/>
<comment type="similarity">
    <text evidence="2 5">Belongs to the acyl-CoA dehydrogenase family.</text>
</comment>
<dbReference type="GO" id="GO:0003995">
    <property type="term" value="F:acyl-CoA dehydrogenase activity"/>
    <property type="evidence" value="ECO:0007669"/>
    <property type="project" value="InterPro"/>
</dbReference>
<organism evidence="9 10">
    <name type="scientific">Kocuria soli</name>
    <dbReference type="NCBI Taxonomy" id="2485125"/>
    <lineage>
        <taxon>Bacteria</taxon>
        <taxon>Bacillati</taxon>
        <taxon>Actinomycetota</taxon>
        <taxon>Actinomycetes</taxon>
        <taxon>Micrococcales</taxon>
        <taxon>Micrococcaceae</taxon>
        <taxon>Kocuria</taxon>
    </lineage>
</organism>
<dbReference type="InterPro" id="IPR006091">
    <property type="entry name" value="Acyl-CoA_Oxase/DH_mid-dom"/>
</dbReference>
<evidence type="ECO:0000259" key="7">
    <source>
        <dbReference type="Pfam" id="PF02770"/>
    </source>
</evidence>
<comment type="caution">
    <text evidence="9">The sequence shown here is derived from an EMBL/GenBank/DDBJ whole genome shotgun (WGS) entry which is preliminary data.</text>
</comment>
<comment type="cofactor">
    <cofactor evidence="1 5">
        <name>FAD</name>
        <dbReference type="ChEBI" id="CHEBI:57692"/>
    </cofactor>
</comment>
<dbReference type="Pfam" id="PF02771">
    <property type="entry name" value="Acyl-CoA_dh_N"/>
    <property type="match status" value="1"/>
</dbReference>
<dbReference type="InterPro" id="IPR009075">
    <property type="entry name" value="AcylCo_DH/oxidase_C"/>
</dbReference>
<proteinExistence type="inferred from homology"/>
<dbReference type="InterPro" id="IPR045008">
    <property type="entry name" value="ACX4-like"/>
</dbReference>
<dbReference type="GO" id="GO:0050660">
    <property type="term" value="F:flavin adenine dinucleotide binding"/>
    <property type="evidence" value="ECO:0007669"/>
    <property type="project" value="InterPro"/>
</dbReference>
<feature type="domain" description="Acyl-CoA dehydrogenase/oxidase N-terminal" evidence="8">
    <location>
        <begin position="34"/>
        <end position="136"/>
    </location>
</feature>
<evidence type="ECO:0000256" key="4">
    <source>
        <dbReference type="ARBA" id="ARBA00022827"/>
    </source>
</evidence>
<gene>
    <name evidence="9" type="ORF">EDL96_10780</name>
</gene>
<dbReference type="Proteomes" id="UP000270616">
    <property type="component" value="Unassembled WGS sequence"/>
</dbReference>
<dbReference type="GO" id="GO:0006635">
    <property type="term" value="P:fatty acid beta-oxidation"/>
    <property type="evidence" value="ECO:0007669"/>
    <property type="project" value="InterPro"/>
</dbReference>
<evidence type="ECO:0000313" key="9">
    <source>
        <dbReference type="EMBL" id="ROZ62173.1"/>
    </source>
</evidence>
<name>A0A3N3ZRJ8_9MICC</name>
<evidence type="ECO:0000256" key="2">
    <source>
        <dbReference type="ARBA" id="ARBA00009347"/>
    </source>
</evidence>
<evidence type="ECO:0000259" key="8">
    <source>
        <dbReference type="Pfam" id="PF02771"/>
    </source>
</evidence>